<keyword evidence="4" id="KW-1185">Reference proteome</keyword>
<gene>
    <name evidence="2" type="ORF">BJG266_LOCUS8967</name>
    <name evidence="3" type="ORF">QVE165_LOCUS49166</name>
</gene>
<organism evidence="2 5">
    <name type="scientific">Adineta steineri</name>
    <dbReference type="NCBI Taxonomy" id="433720"/>
    <lineage>
        <taxon>Eukaryota</taxon>
        <taxon>Metazoa</taxon>
        <taxon>Spiralia</taxon>
        <taxon>Gnathifera</taxon>
        <taxon>Rotifera</taxon>
        <taxon>Eurotatoria</taxon>
        <taxon>Bdelloidea</taxon>
        <taxon>Adinetida</taxon>
        <taxon>Adinetidae</taxon>
        <taxon>Adineta</taxon>
    </lineage>
</organism>
<dbReference type="AlphaFoldDB" id="A0A813XV14"/>
<evidence type="ECO:0000313" key="5">
    <source>
        <dbReference type="Proteomes" id="UP000663877"/>
    </source>
</evidence>
<accession>A0A813XV14</accession>
<feature type="signal peptide" evidence="1">
    <location>
        <begin position="1"/>
        <end position="19"/>
    </location>
</feature>
<feature type="chain" id="PRO_5035683316" evidence="1">
    <location>
        <begin position="20"/>
        <end position="221"/>
    </location>
</feature>
<comment type="caution">
    <text evidence="2">The sequence shown here is derived from an EMBL/GenBank/DDBJ whole genome shotgun (WGS) entry which is preliminary data.</text>
</comment>
<reference evidence="2" key="1">
    <citation type="submission" date="2021-02" db="EMBL/GenBank/DDBJ databases">
        <authorList>
            <person name="Nowell W R."/>
        </authorList>
    </citation>
    <scope>NUCLEOTIDE SEQUENCE</scope>
</reference>
<dbReference type="EMBL" id="CAJNOM010000874">
    <property type="protein sequence ID" value="CAF1574010.1"/>
    <property type="molecule type" value="Genomic_DNA"/>
</dbReference>
<name>A0A813XV14_9BILA</name>
<dbReference type="Proteomes" id="UP000663832">
    <property type="component" value="Unassembled WGS sequence"/>
</dbReference>
<evidence type="ECO:0000313" key="3">
    <source>
        <dbReference type="EMBL" id="CAF1574010.1"/>
    </source>
</evidence>
<keyword evidence="1" id="KW-0732">Signal</keyword>
<sequence>MHRILIVLSYVIFISYINGASFQLPASTDSDAVELSNLVEKFWSSKPVEINKVDPVIYCKVVETCCEENQRQEAIPLFFSESFDTDDKNRFKEIVGSCVNSTVQKGGDKWCQTYSQEMISPWNLRSNSQVMQFRQVMMKLLEKRENIDNNTPDICDDEEKYAVMCLTNKKLTQRCVHKMLKDLIKRLGYKSYEELVMKYKQALIDINQEWSTISIKNGETN</sequence>
<proteinExistence type="predicted"/>
<protein>
    <submittedName>
        <fullName evidence="2">Uncharacterized protein</fullName>
    </submittedName>
</protein>
<evidence type="ECO:0000313" key="2">
    <source>
        <dbReference type="EMBL" id="CAF0872286.1"/>
    </source>
</evidence>
<evidence type="ECO:0000256" key="1">
    <source>
        <dbReference type="SAM" id="SignalP"/>
    </source>
</evidence>
<dbReference type="OrthoDB" id="10035814at2759"/>
<dbReference type="EMBL" id="CAJNOI010000028">
    <property type="protein sequence ID" value="CAF0872286.1"/>
    <property type="molecule type" value="Genomic_DNA"/>
</dbReference>
<dbReference type="Proteomes" id="UP000663877">
    <property type="component" value="Unassembled WGS sequence"/>
</dbReference>
<evidence type="ECO:0000313" key="4">
    <source>
        <dbReference type="Proteomes" id="UP000663832"/>
    </source>
</evidence>